<dbReference type="GO" id="GO:0003677">
    <property type="term" value="F:DNA binding"/>
    <property type="evidence" value="ECO:0007669"/>
    <property type="project" value="InterPro"/>
</dbReference>
<dbReference type="InterPro" id="IPR013520">
    <property type="entry name" value="Ribonucl_H"/>
</dbReference>
<dbReference type="SUPFAM" id="SSF53098">
    <property type="entry name" value="Ribonuclease H-like"/>
    <property type="match status" value="1"/>
</dbReference>
<reference evidence="2 3" key="1">
    <citation type="journal article" date="2019" name="Nat. Microbiol.">
        <title>Mediterranean grassland soil C-N compound turnover is dependent on rainfall and depth, and is mediated by genomically divergent microorganisms.</title>
        <authorList>
            <person name="Diamond S."/>
            <person name="Andeer P.F."/>
            <person name="Li Z."/>
            <person name="Crits-Christoph A."/>
            <person name="Burstein D."/>
            <person name="Anantharaman K."/>
            <person name="Lane K.R."/>
            <person name="Thomas B.C."/>
            <person name="Pan C."/>
            <person name="Northen T.R."/>
            <person name="Banfield J.F."/>
        </authorList>
    </citation>
    <scope>NUCLEOTIDE SEQUENCE [LARGE SCALE GENOMIC DNA]</scope>
    <source>
        <strain evidence="2">WS_3</strain>
    </source>
</reference>
<dbReference type="NCBIfam" id="TIGR00573">
    <property type="entry name" value="dnaq"/>
    <property type="match status" value="1"/>
</dbReference>
<dbReference type="PANTHER" id="PTHR30231">
    <property type="entry name" value="DNA POLYMERASE III SUBUNIT EPSILON"/>
    <property type="match status" value="1"/>
</dbReference>
<evidence type="ECO:0000313" key="3">
    <source>
        <dbReference type="Proteomes" id="UP000320184"/>
    </source>
</evidence>
<dbReference type="GO" id="GO:0045004">
    <property type="term" value="P:DNA replication proofreading"/>
    <property type="evidence" value="ECO:0007669"/>
    <property type="project" value="TreeGrafter"/>
</dbReference>
<dbReference type="EMBL" id="VBOT01000115">
    <property type="protein sequence ID" value="TMQ49812.1"/>
    <property type="molecule type" value="Genomic_DNA"/>
</dbReference>
<protein>
    <submittedName>
        <fullName evidence="2">3'-5' exonuclease</fullName>
    </submittedName>
</protein>
<keyword evidence="2" id="KW-0269">Exonuclease</keyword>
<dbReference type="GO" id="GO:0008408">
    <property type="term" value="F:3'-5' exonuclease activity"/>
    <property type="evidence" value="ECO:0007669"/>
    <property type="project" value="TreeGrafter"/>
</dbReference>
<dbReference type="InterPro" id="IPR036397">
    <property type="entry name" value="RNaseH_sf"/>
</dbReference>
<keyword evidence="2" id="KW-0540">Nuclease</keyword>
<evidence type="ECO:0000259" key="1">
    <source>
        <dbReference type="SMART" id="SM00479"/>
    </source>
</evidence>
<organism evidence="2 3">
    <name type="scientific">Eiseniibacteriota bacterium</name>
    <dbReference type="NCBI Taxonomy" id="2212470"/>
    <lineage>
        <taxon>Bacteria</taxon>
        <taxon>Candidatus Eiseniibacteriota</taxon>
    </lineage>
</organism>
<dbReference type="Proteomes" id="UP000320184">
    <property type="component" value="Unassembled WGS sequence"/>
</dbReference>
<keyword evidence="2" id="KW-0378">Hydrolase</keyword>
<dbReference type="InterPro" id="IPR012337">
    <property type="entry name" value="RNaseH-like_sf"/>
</dbReference>
<dbReference type="FunFam" id="3.30.420.10:FF:000045">
    <property type="entry name" value="3'-5' exonuclease DinG"/>
    <property type="match status" value="1"/>
</dbReference>
<dbReference type="Gene3D" id="3.30.420.10">
    <property type="entry name" value="Ribonuclease H-like superfamily/Ribonuclease H"/>
    <property type="match status" value="1"/>
</dbReference>
<proteinExistence type="predicted"/>
<sequence>MSLLNGRRFAALDVETTGWSAREDTILEVATVTIEAGAIVNEWSSFVGPPRPVPPETARILGITSDMLAGAPEPREIAARVRETAADLPLVMHNAPFDLPFVRRLLQSSGLPPLSNPVIDTLGLARGLFGAGGNTLSELAEKLGLPGERFHRALGDARTTARLLIQLAPRWESERGVRSLAELAAASQDVVRTTSRRPPPVARGE</sequence>
<feature type="domain" description="Exonuclease" evidence="1">
    <location>
        <begin position="8"/>
        <end position="173"/>
    </location>
</feature>
<accession>A0A538SEK4</accession>
<gene>
    <name evidence="2" type="ORF">E6K73_09205</name>
</gene>
<dbReference type="GO" id="GO:0003887">
    <property type="term" value="F:DNA-directed DNA polymerase activity"/>
    <property type="evidence" value="ECO:0007669"/>
    <property type="project" value="InterPro"/>
</dbReference>
<comment type="caution">
    <text evidence="2">The sequence shown here is derived from an EMBL/GenBank/DDBJ whole genome shotgun (WGS) entry which is preliminary data.</text>
</comment>
<feature type="non-terminal residue" evidence="2">
    <location>
        <position position="205"/>
    </location>
</feature>
<dbReference type="GO" id="GO:0005829">
    <property type="term" value="C:cytosol"/>
    <property type="evidence" value="ECO:0007669"/>
    <property type="project" value="TreeGrafter"/>
</dbReference>
<dbReference type="CDD" id="cd06127">
    <property type="entry name" value="DEDDh"/>
    <property type="match status" value="1"/>
</dbReference>
<dbReference type="PANTHER" id="PTHR30231:SF41">
    <property type="entry name" value="DNA POLYMERASE III SUBUNIT EPSILON"/>
    <property type="match status" value="1"/>
</dbReference>
<dbReference type="Pfam" id="PF00929">
    <property type="entry name" value="RNase_T"/>
    <property type="match status" value="1"/>
</dbReference>
<dbReference type="InterPro" id="IPR006054">
    <property type="entry name" value="DnaQ"/>
</dbReference>
<dbReference type="SMART" id="SM00479">
    <property type="entry name" value="EXOIII"/>
    <property type="match status" value="1"/>
</dbReference>
<dbReference type="AlphaFoldDB" id="A0A538SEK4"/>
<evidence type="ECO:0000313" key="2">
    <source>
        <dbReference type="EMBL" id="TMQ49812.1"/>
    </source>
</evidence>
<name>A0A538SEK4_UNCEI</name>